<organism evidence="10 11">
    <name type="scientific">Candidatus Shapirobacteria bacterium CG11_big_fil_rev_8_21_14_0_20_40_12</name>
    <dbReference type="NCBI Taxonomy" id="1974889"/>
    <lineage>
        <taxon>Bacteria</taxon>
        <taxon>Candidatus Shapironibacteriota</taxon>
    </lineage>
</organism>
<feature type="transmembrane region" description="Helical" evidence="8">
    <location>
        <begin position="250"/>
        <end position="267"/>
    </location>
</feature>
<keyword evidence="5 8" id="KW-1133">Transmembrane helix</keyword>
<evidence type="ECO:0000256" key="8">
    <source>
        <dbReference type="SAM" id="Phobius"/>
    </source>
</evidence>
<keyword evidence="4 8" id="KW-0812">Transmembrane</keyword>
<proteinExistence type="predicted"/>
<comment type="subcellular location">
    <subcellularLocation>
        <location evidence="1">Membrane</location>
        <topology evidence="1">Multi-pass membrane protein</topology>
    </subcellularLocation>
</comment>
<evidence type="ECO:0000256" key="1">
    <source>
        <dbReference type="ARBA" id="ARBA00004141"/>
    </source>
</evidence>
<feature type="transmembrane region" description="Helical" evidence="8">
    <location>
        <begin position="226"/>
        <end position="244"/>
    </location>
</feature>
<evidence type="ECO:0000256" key="5">
    <source>
        <dbReference type="ARBA" id="ARBA00022989"/>
    </source>
</evidence>
<evidence type="ECO:0000256" key="3">
    <source>
        <dbReference type="ARBA" id="ARBA00022449"/>
    </source>
</evidence>
<feature type="transmembrane region" description="Helical" evidence="8">
    <location>
        <begin position="279"/>
        <end position="301"/>
    </location>
</feature>
<evidence type="ECO:0000256" key="7">
    <source>
        <dbReference type="ARBA" id="ARBA00023136"/>
    </source>
</evidence>
<keyword evidence="6" id="KW-0406">Ion transport</keyword>
<feature type="transmembrane region" description="Helical" evidence="8">
    <location>
        <begin position="368"/>
        <end position="389"/>
    </location>
</feature>
<feature type="transmembrane region" description="Helical" evidence="8">
    <location>
        <begin position="87"/>
        <end position="110"/>
    </location>
</feature>
<feature type="transmembrane region" description="Helical" evidence="8">
    <location>
        <begin position="6"/>
        <end position="23"/>
    </location>
</feature>
<keyword evidence="2" id="KW-0813">Transport</keyword>
<evidence type="ECO:0000313" key="10">
    <source>
        <dbReference type="EMBL" id="PIQ70342.1"/>
    </source>
</evidence>
<evidence type="ECO:0000256" key="4">
    <source>
        <dbReference type="ARBA" id="ARBA00022692"/>
    </source>
</evidence>
<evidence type="ECO:0000259" key="9">
    <source>
        <dbReference type="Pfam" id="PF00999"/>
    </source>
</evidence>
<dbReference type="EMBL" id="PCVI01000017">
    <property type="protein sequence ID" value="PIQ70342.1"/>
    <property type="molecule type" value="Genomic_DNA"/>
</dbReference>
<dbReference type="PANTHER" id="PTHR43562:SF1">
    <property type="entry name" value="NA(+)_H(+) ANTIPORTER YJBQ-RELATED"/>
    <property type="match status" value="1"/>
</dbReference>
<evidence type="ECO:0000256" key="6">
    <source>
        <dbReference type="ARBA" id="ARBA00023065"/>
    </source>
</evidence>
<dbReference type="Proteomes" id="UP000231371">
    <property type="component" value="Unassembled WGS sequence"/>
</dbReference>
<evidence type="ECO:0000256" key="2">
    <source>
        <dbReference type="ARBA" id="ARBA00022448"/>
    </source>
</evidence>
<comment type="caution">
    <text evidence="10">The sequence shown here is derived from an EMBL/GenBank/DDBJ whole genome shotgun (WGS) entry which is preliminary data.</text>
</comment>
<dbReference type="InterPro" id="IPR038770">
    <property type="entry name" value="Na+/solute_symporter_sf"/>
</dbReference>
<accession>A0A2H0KGH4</accession>
<dbReference type="GO" id="GO:1902600">
    <property type="term" value="P:proton transmembrane transport"/>
    <property type="evidence" value="ECO:0007669"/>
    <property type="project" value="InterPro"/>
</dbReference>
<name>A0A2H0KGH4_9BACT</name>
<protein>
    <recommendedName>
        <fullName evidence="9">Cation/H+ exchanger transmembrane domain-containing protein</fullName>
    </recommendedName>
</protein>
<dbReference type="Gene3D" id="1.20.1530.20">
    <property type="match status" value="1"/>
</dbReference>
<reference evidence="10 11" key="1">
    <citation type="submission" date="2017-09" db="EMBL/GenBank/DDBJ databases">
        <title>Depth-based differentiation of microbial function through sediment-hosted aquifers and enrichment of novel symbionts in the deep terrestrial subsurface.</title>
        <authorList>
            <person name="Probst A.J."/>
            <person name="Ladd B."/>
            <person name="Jarett J.K."/>
            <person name="Geller-Mcgrath D.E."/>
            <person name="Sieber C.M."/>
            <person name="Emerson J.B."/>
            <person name="Anantharaman K."/>
            <person name="Thomas B.C."/>
            <person name="Malmstrom R."/>
            <person name="Stieglmeier M."/>
            <person name="Klingl A."/>
            <person name="Woyke T."/>
            <person name="Ryan C.M."/>
            <person name="Banfield J.F."/>
        </authorList>
    </citation>
    <scope>NUCLEOTIDE SEQUENCE [LARGE SCALE GENOMIC DNA]</scope>
    <source>
        <strain evidence="10">CG11_big_fil_rev_8_21_14_0_20_40_12</strain>
    </source>
</reference>
<feature type="domain" description="Cation/H+ exchanger transmembrane" evidence="9">
    <location>
        <begin position="15"/>
        <end position="387"/>
    </location>
</feature>
<keyword evidence="7 8" id="KW-0472">Membrane</keyword>
<keyword evidence="3" id="KW-0050">Antiport</keyword>
<dbReference type="GO" id="GO:0016020">
    <property type="term" value="C:membrane"/>
    <property type="evidence" value="ECO:0007669"/>
    <property type="project" value="UniProtKB-SubCell"/>
</dbReference>
<feature type="transmembrane region" description="Helical" evidence="8">
    <location>
        <begin position="152"/>
        <end position="179"/>
    </location>
</feature>
<dbReference type="AlphaFoldDB" id="A0A2H0KGH4"/>
<evidence type="ECO:0000313" key="11">
    <source>
        <dbReference type="Proteomes" id="UP000231371"/>
    </source>
</evidence>
<feature type="transmembrane region" description="Helical" evidence="8">
    <location>
        <begin position="307"/>
        <end position="330"/>
    </location>
</feature>
<sequence length="401" mass="43813">MTDILLLAIVTYSAIITVGYWINKHLRMPWMFTVVLLGFALSALGLFQGVMKGDIFLFLSKMGMLFFLFTIGLDLEFEKIKQLGWHIVIGDILLTLTEGLVLGSLFFFVFPQFVSHSFSIALIAGIAFGTVGEVILLAILEEFGIASTKFGQLALGIGVFDDIFEIGALAIIVALPSIINYTGASVFASALPIVLTLLGIFIATFLLSKLGKVLEKPIEKIPDDSFVFPFSMFLVMFSFLYFSSLGNENLGVVAAIFSGIAIQGLFFPKKLVQQYKKSIYFVGNMFLGPYFFLSLGSKISFDSLLTYPLFILAIILISLTVRVVLSYLLFNKILGKKPAAILGVGLCAKFSTSVVSENLLVTFGLITAPLYSAIMASFILMKPIIIGVFSRGIASIKNQIT</sequence>
<feature type="transmembrane region" description="Helical" evidence="8">
    <location>
        <begin position="185"/>
        <end position="206"/>
    </location>
</feature>
<feature type="transmembrane region" description="Helical" evidence="8">
    <location>
        <begin position="116"/>
        <end position="140"/>
    </location>
</feature>
<dbReference type="PANTHER" id="PTHR43562">
    <property type="entry name" value="NAPA-TYPE SODIUM/HYDROGEN ANTIPORTER"/>
    <property type="match status" value="1"/>
</dbReference>
<feature type="transmembrane region" description="Helical" evidence="8">
    <location>
        <begin position="55"/>
        <end position="75"/>
    </location>
</feature>
<dbReference type="InterPro" id="IPR006153">
    <property type="entry name" value="Cation/H_exchanger_TM"/>
</dbReference>
<gene>
    <name evidence="10" type="ORF">COV89_01050</name>
</gene>
<dbReference type="Pfam" id="PF00999">
    <property type="entry name" value="Na_H_Exchanger"/>
    <property type="match status" value="1"/>
</dbReference>
<dbReference type="GO" id="GO:0015297">
    <property type="term" value="F:antiporter activity"/>
    <property type="evidence" value="ECO:0007669"/>
    <property type="project" value="UniProtKB-KW"/>
</dbReference>
<feature type="transmembrane region" description="Helical" evidence="8">
    <location>
        <begin position="30"/>
        <end position="49"/>
    </location>
</feature>